<dbReference type="Gene3D" id="1.20.900.10">
    <property type="entry name" value="Dbl homology (DH) domain"/>
    <property type="match status" value="1"/>
</dbReference>
<dbReference type="InterPro" id="IPR001452">
    <property type="entry name" value="SH3_domain"/>
</dbReference>
<dbReference type="SMART" id="SM00325">
    <property type="entry name" value="RhoGEF"/>
    <property type="match status" value="1"/>
</dbReference>
<dbReference type="EMBL" id="JAVRJZ010000008">
    <property type="protein sequence ID" value="KAK2719629.1"/>
    <property type="molecule type" value="Genomic_DNA"/>
</dbReference>
<proteinExistence type="predicted"/>
<dbReference type="PROSITE" id="PS50003">
    <property type="entry name" value="PH_DOMAIN"/>
    <property type="match status" value="1"/>
</dbReference>
<dbReference type="Gene3D" id="2.30.29.30">
    <property type="entry name" value="Pleckstrin-homology domain (PH domain)/Phosphotyrosine-binding domain (PTB)"/>
    <property type="match status" value="1"/>
</dbReference>
<comment type="caution">
    <text evidence="7">The sequence shown here is derived from an EMBL/GenBank/DDBJ whole genome shotgun (WGS) entry which is preliminary data.</text>
</comment>
<feature type="non-terminal residue" evidence="7">
    <location>
        <position position="508"/>
    </location>
</feature>
<dbReference type="Pfam" id="PF00621">
    <property type="entry name" value="RhoGEF"/>
    <property type="match status" value="1"/>
</dbReference>
<protein>
    <recommendedName>
        <fullName evidence="9">Rho guanine nucleotide exchange factor 7</fullName>
    </recommendedName>
</protein>
<dbReference type="InterPro" id="IPR035899">
    <property type="entry name" value="DBL_dom_sf"/>
</dbReference>
<feature type="region of interest" description="Disordered" evidence="3">
    <location>
        <begin position="414"/>
        <end position="435"/>
    </location>
</feature>
<dbReference type="Gene3D" id="2.30.30.40">
    <property type="entry name" value="SH3 Domains"/>
    <property type="match status" value="1"/>
</dbReference>
<sequence length="508" mass="57263">LNFKKGEVITVTQKEEGGWWEGTLNGKTGWFPANYVKEFKPTGGIISTSLPDNGQEVQSKQKSFQIIIMNDITESERNFIKECQNLVEQYLKPLEKCSLLPQVDYAQLVANYEEVIRIHNNMLHALEEMMGSKSGTPRFGRVFLSQAPHLKTVHIQYCSSHPKAITIVEKYRDELSKFMETRGATPPGILTLTTGLSRPFRRLERYATHLQELEKHLEESYPDRGDTQRSAVVYTDLAKLCAATRKERELALEVLSGNVRDWVGENPSALGDIIHLGMATIQPNNLERYFVLFPAQLIILTTSPRLSAFVFDKRIPLCDISANRIVSRSNAFELSGPGIEPITVTCTTKEEQTKWLDLLQQQIRFASKSMALLPVPQSQQPQRIVLQRVPSNHRSLPSLPPSNLSKRSSVVLPPKEELSAQSSSKPRKSLIFSPRPPIRTNKELSILRQQVKRDSEEDNQLLSDVIDSYFISSKNGLVPGIVAPPLLNPEDEKILVEEVDGETVVVKE</sequence>
<feature type="domain" description="DH" evidence="6">
    <location>
        <begin position="64"/>
        <end position="244"/>
    </location>
</feature>
<feature type="non-terminal residue" evidence="7">
    <location>
        <position position="1"/>
    </location>
</feature>
<keyword evidence="1 2" id="KW-0728">SH3 domain</keyword>
<evidence type="ECO:0008006" key="9">
    <source>
        <dbReference type="Google" id="ProtNLM"/>
    </source>
</evidence>
<dbReference type="InterPro" id="IPR011993">
    <property type="entry name" value="PH-like_dom_sf"/>
</dbReference>
<dbReference type="InterPro" id="IPR001849">
    <property type="entry name" value="PH_domain"/>
</dbReference>
<dbReference type="GO" id="GO:0005737">
    <property type="term" value="C:cytoplasm"/>
    <property type="evidence" value="ECO:0007669"/>
    <property type="project" value="TreeGrafter"/>
</dbReference>
<dbReference type="PROSITE" id="PS50010">
    <property type="entry name" value="DH_2"/>
    <property type="match status" value="1"/>
</dbReference>
<evidence type="ECO:0000313" key="8">
    <source>
        <dbReference type="Proteomes" id="UP001187531"/>
    </source>
</evidence>
<gene>
    <name evidence="7" type="ORF">QYM36_005193</name>
</gene>
<evidence type="ECO:0000259" key="6">
    <source>
        <dbReference type="PROSITE" id="PS50010"/>
    </source>
</evidence>
<dbReference type="PANTHER" id="PTHR46026">
    <property type="entry name" value="RHO-TYPE GUANINE NUCLEOTIDE EXCHANGE FACTOR, ISOFORM F"/>
    <property type="match status" value="1"/>
</dbReference>
<dbReference type="SMART" id="SM00233">
    <property type="entry name" value="PH"/>
    <property type="match status" value="1"/>
</dbReference>
<dbReference type="AlphaFoldDB" id="A0AA88I1F1"/>
<accession>A0AA88I1F1</accession>
<evidence type="ECO:0000259" key="5">
    <source>
        <dbReference type="PROSITE" id="PS50003"/>
    </source>
</evidence>
<evidence type="ECO:0000256" key="1">
    <source>
        <dbReference type="ARBA" id="ARBA00022443"/>
    </source>
</evidence>
<dbReference type="Pfam" id="PF07653">
    <property type="entry name" value="SH3_2"/>
    <property type="match status" value="1"/>
</dbReference>
<name>A0AA88I1F1_ARTSF</name>
<evidence type="ECO:0000256" key="2">
    <source>
        <dbReference type="PROSITE-ProRule" id="PRU00192"/>
    </source>
</evidence>
<dbReference type="InterPro" id="IPR036028">
    <property type="entry name" value="SH3-like_dom_sf"/>
</dbReference>
<dbReference type="SUPFAM" id="SSF50044">
    <property type="entry name" value="SH3-domain"/>
    <property type="match status" value="1"/>
</dbReference>
<dbReference type="Proteomes" id="UP001187531">
    <property type="component" value="Unassembled WGS sequence"/>
</dbReference>
<dbReference type="PROSITE" id="PS50002">
    <property type="entry name" value="SH3"/>
    <property type="match status" value="1"/>
</dbReference>
<evidence type="ECO:0000259" key="4">
    <source>
        <dbReference type="PROSITE" id="PS50002"/>
    </source>
</evidence>
<keyword evidence="8" id="KW-1185">Reference proteome</keyword>
<feature type="domain" description="SH3" evidence="4">
    <location>
        <begin position="1"/>
        <end position="41"/>
    </location>
</feature>
<dbReference type="PANTHER" id="PTHR46026:SF1">
    <property type="entry name" value="RHO-TYPE GUANINE NUCLEOTIDE EXCHANGE FACTOR, ISOFORM F"/>
    <property type="match status" value="1"/>
</dbReference>
<reference evidence="7" key="1">
    <citation type="submission" date="2023-07" db="EMBL/GenBank/DDBJ databases">
        <title>Chromosome-level genome assembly of Artemia franciscana.</title>
        <authorList>
            <person name="Jo E."/>
        </authorList>
    </citation>
    <scope>NUCLEOTIDE SEQUENCE</scope>
    <source>
        <tissue evidence="7">Whole body</tissue>
    </source>
</reference>
<dbReference type="GO" id="GO:0005085">
    <property type="term" value="F:guanyl-nucleotide exchange factor activity"/>
    <property type="evidence" value="ECO:0007669"/>
    <property type="project" value="InterPro"/>
</dbReference>
<dbReference type="SMART" id="SM00326">
    <property type="entry name" value="SH3"/>
    <property type="match status" value="1"/>
</dbReference>
<dbReference type="SUPFAM" id="SSF50729">
    <property type="entry name" value="PH domain-like"/>
    <property type="match status" value="1"/>
</dbReference>
<evidence type="ECO:0000256" key="3">
    <source>
        <dbReference type="SAM" id="MobiDB-lite"/>
    </source>
</evidence>
<evidence type="ECO:0000313" key="7">
    <source>
        <dbReference type="EMBL" id="KAK2719629.1"/>
    </source>
</evidence>
<feature type="domain" description="PH" evidence="5">
    <location>
        <begin position="272"/>
        <end position="364"/>
    </location>
</feature>
<dbReference type="InterPro" id="IPR000219">
    <property type="entry name" value="DH_dom"/>
</dbReference>
<dbReference type="SUPFAM" id="SSF48065">
    <property type="entry name" value="DBL homology domain (DH-domain)"/>
    <property type="match status" value="1"/>
</dbReference>
<organism evidence="7 8">
    <name type="scientific">Artemia franciscana</name>
    <name type="common">Brine shrimp</name>
    <name type="synonym">Artemia sanfranciscana</name>
    <dbReference type="NCBI Taxonomy" id="6661"/>
    <lineage>
        <taxon>Eukaryota</taxon>
        <taxon>Metazoa</taxon>
        <taxon>Ecdysozoa</taxon>
        <taxon>Arthropoda</taxon>
        <taxon>Crustacea</taxon>
        <taxon>Branchiopoda</taxon>
        <taxon>Anostraca</taxon>
        <taxon>Artemiidae</taxon>
        <taxon>Artemia</taxon>
    </lineage>
</organism>
<dbReference type="CDD" id="cd00160">
    <property type="entry name" value="RhoGEF"/>
    <property type="match status" value="1"/>
</dbReference>